<evidence type="ECO:0000259" key="2">
    <source>
        <dbReference type="Pfam" id="PF07635"/>
    </source>
</evidence>
<dbReference type="Gene3D" id="3.80.10.10">
    <property type="entry name" value="Ribonuclease Inhibitor"/>
    <property type="match status" value="1"/>
</dbReference>
<dbReference type="Pfam" id="PF07635">
    <property type="entry name" value="PSCyt1"/>
    <property type="match status" value="1"/>
</dbReference>
<dbReference type="EMBL" id="JAFKCW010000001">
    <property type="protein sequence ID" value="MBN7799722.1"/>
    <property type="molecule type" value="Genomic_DNA"/>
</dbReference>
<sequence>MIDFVFPLFGRFHPILVHLPIGILLFGVVLVFLSKKRETAHLQSIRLAFLLGGLAGLLSSISGFLQYQYEGFAWDSVQFHFILGLTTTAASFWLYYELRKNAAFPDHFRLKSSALVVLLMFTGHLGGNITHGETYLIEPLPTGIQELLGYSNEEAKGLVLPVQGWEELAYFEQVVQPILNQNCKSCHNPRNKKGDLDLSSYETLLTGGEDGSILTGGNSEASALFSRLILPKDDEDHMPPKEKRQLQKEEIELIKAWIDLGGKTDSKLGDADIHAELLEPFFEKVEIPFYPNVSVAPLSEEQLKELKANGFFAELVEKESSWLMVSCVNFPQFSESDWAKLKIASQQIAFLDLSGTQVTDQILDSIQTLPNLTVLKLNQTAISGEKLGELQSISNLKNLYLNQTQVTLEQLRPLQNHPSLSKVFVFDSPASSEESNASFSFVLEKGNYQLPPLPTDTIVY</sequence>
<feature type="domain" description="Cytochrome C Planctomycete-type" evidence="2">
    <location>
        <begin position="183"/>
        <end position="242"/>
    </location>
</feature>
<organism evidence="3 4">
    <name type="scientific">Algoriphagus aestuariicola</name>
    <dbReference type="NCBI Taxonomy" id="1852016"/>
    <lineage>
        <taxon>Bacteria</taxon>
        <taxon>Pseudomonadati</taxon>
        <taxon>Bacteroidota</taxon>
        <taxon>Cytophagia</taxon>
        <taxon>Cytophagales</taxon>
        <taxon>Cyclobacteriaceae</taxon>
        <taxon>Algoriphagus</taxon>
    </lineage>
</organism>
<protein>
    <recommendedName>
        <fullName evidence="2">Cytochrome C Planctomycete-type domain-containing protein</fullName>
    </recommendedName>
</protein>
<feature type="transmembrane region" description="Helical" evidence="1">
    <location>
        <begin position="77"/>
        <end position="96"/>
    </location>
</feature>
<feature type="transmembrane region" description="Helical" evidence="1">
    <location>
        <begin position="12"/>
        <end position="33"/>
    </location>
</feature>
<dbReference type="PANTHER" id="PTHR35889:SF3">
    <property type="entry name" value="F-BOX DOMAIN-CONTAINING PROTEIN"/>
    <property type="match status" value="1"/>
</dbReference>
<evidence type="ECO:0000313" key="3">
    <source>
        <dbReference type="EMBL" id="MBN7799722.1"/>
    </source>
</evidence>
<evidence type="ECO:0000256" key="1">
    <source>
        <dbReference type="SAM" id="Phobius"/>
    </source>
</evidence>
<dbReference type="RefSeq" id="WP_206567703.1">
    <property type="nucleotide sequence ID" value="NZ_JAFKCW010000001.1"/>
</dbReference>
<dbReference type="InterPro" id="IPR011429">
    <property type="entry name" value="Cyt_c_Planctomycete-type"/>
</dbReference>
<keyword evidence="1" id="KW-1133">Transmembrane helix</keyword>
<dbReference type="SUPFAM" id="SSF52047">
    <property type="entry name" value="RNI-like"/>
    <property type="match status" value="1"/>
</dbReference>
<reference evidence="3 4" key="1">
    <citation type="submission" date="2021-03" db="EMBL/GenBank/DDBJ databases">
        <title>novel species isolated from a fishpond in China.</title>
        <authorList>
            <person name="Lu H."/>
            <person name="Cai Z."/>
        </authorList>
    </citation>
    <scope>NUCLEOTIDE SEQUENCE [LARGE SCALE GENOMIC DNA]</scope>
    <source>
        <strain evidence="3 4">JCM 31546</strain>
    </source>
</reference>
<feature type="transmembrane region" description="Helical" evidence="1">
    <location>
        <begin position="45"/>
        <end position="65"/>
    </location>
</feature>
<keyword evidence="4" id="KW-1185">Reference proteome</keyword>
<dbReference type="InterPro" id="IPR032675">
    <property type="entry name" value="LRR_dom_sf"/>
</dbReference>
<feature type="transmembrane region" description="Helical" evidence="1">
    <location>
        <begin position="108"/>
        <end position="127"/>
    </location>
</feature>
<accession>A0ABS3BK92</accession>
<name>A0ABS3BK92_9BACT</name>
<keyword evidence="1" id="KW-0472">Membrane</keyword>
<keyword evidence="1" id="KW-0812">Transmembrane</keyword>
<proteinExistence type="predicted"/>
<dbReference type="PANTHER" id="PTHR35889">
    <property type="entry name" value="CYCLOINULO-OLIGOSACCHARIDE FRUCTANOTRANSFERASE-RELATED"/>
    <property type="match status" value="1"/>
</dbReference>
<evidence type="ECO:0000313" key="4">
    <source>
        <dbReference type="Proteomes" id="UP000664698"/>
    </source>
</evidence>
<gene>
    <name evidence="3" type="ORF">J0A67_02565</name>
</gene>
<dbReference type="Proteomes" id="UP000664698">
    <property type="component" value="Unassembled WGS sequence"/>
</dbReference>
<comment type="caution">
    <text evidence="3">The sequence shown here is derived from an EMBL/GenBank/DDBJ whole genome shotgun (WGS) entry which is preliminary data.</text>
</comment>